<dbReference type="OrthoDB" id="191979at2759"/>
<reference evidence="1" key="1">
    <citation type="submission" date="2015-01" db="EMBL/GenBank/DDBJ databases">
        <title>The Genome Sequence of Cryptococcus gattii CA1280.</title>
        <authorList>
            <consortium name="The Broad Institute Genomics Platform"/>
            <person name="Cuomo C."/>
            <person name="Litvintseva A."/>
            <person name="Chen Y."/>
            <person name="Heitman J."/>
            <person name="Sun S."/>
            <person name="Springer D."/>
            <person name="Dromer F."/>
            <person name="Young S."/>
            <person name="Zeng Q."/>
            <person name="Gargeya S."/>
            <person name="Abouelleil A."/>
            <person name="Alvarado L."/>
            <person name="Chapman S.B."/>
            <person name="Gainer-Dewar J."/>
            <person name="Goldberg J."/>
            <person name="Griggs A."/>
            <person name="Gujja S."/>
            <person name="Hansen M."/>
            <person name="Howarth C."/>
            <person name="Imamovic A."/>
            <person name="Larimer J."/>
            <person name="Murphy C."/>
            <person name="Naylor J."/>
            <person name="Pearson M."/>
            <person name="Priest M."/>
            <person name="Roberts A."/>
            <person name="Saif S."/>
            <person name="Shea T."/>
            <person name="Sykes S."/>
            <person name="Wortman J."/>
            <person name="Nusbaum C."/>
            <person name="Birren B."/>
        </authorList>
    </citation>
    <scope>NUCLEOTIDE SEQUENCE [LARGE SCALE GENOMIC DNA]</scope>
    <source>
        <strain evidence="1">CA1280</strain>
    </source>
</reference>
<dbReference type="HOGENOM" id="CLU_044761_0_0_1"/>
<proteinExistence type="predicted"/>
<protein>
    <submittedName>
        <fullName evidence="1">Uncharacterized protein</fullName>
    </submittedName>
</protein>
<name>A0A0D0UK26_CRYGA</name>
<gene>
    <name evidence="1" type="ORF">I312_02355</name>
</gene>
<dbReference type="AlphaFoldDB" id="A0A0D0UK26"/>
<organism evidence="1">
    <name type="scientific">Cryptococcus bacillisporus CA1280</name>
    <dbReference type="NCBI Taxonomy" id="1296109"/>
    <lineage>
        <taxon>Eukaryota</taxon>
        <taxon>Fungi</taxon>
        <taxon>Dikarya</taxon>
        <taxon>Basidiomycota</taxon>
        <taxon>Agaricomycotina</taxon>
        <taxon>Tremellomycetes</taxon>
        <taxon>Tremellales</taxon>
        <taxon>Cryptococcaceae</taxon>
        <taxon>Cryptococcus</taxon>
        <taxon>Cryptococcus gattii species complex</taxon>
    </lineage>
</organism>
<sequence length="412" mass="45359">MPIHTIASAFGDISTSQLIAGAATFAVIFWLKLWSGGKKCTWEREWAGKMILVVAPPTPTIITLIDQLLHLPSPPQILFLPPIPSPLPQDLLTILHTIRLSASRNPLAQLHCESLPRTPEAVRDFTKKWATAPTGTTGADGRRIDAVILGEGWEVRPMEPKVEGKWSVHEYQYHLLTALLPYLLRAPKERSIRIVSLVSPAWTSAIPSMAGVKPRDDIVYNTGRRSISTLLLMKHFQLILDTLAAAALGAVKPVPGADDEAEVVKKRDESVKSNVMSVSVIMPWARTEVLKAAMVETPLSKILWILLYPFILILTPSSQKTIQSILFALSAPVRYEALDDTLKVKDQGKEVIDPRRSTVGGGDVVRNCTVVDIPPVLCDPALAKATYDDLEKRVEAGVKRMESKDRTKSEGK</sequence>
<dbReference type="EMBL" id="KN847977">
    <property type="protein sequence ID" value="KIR48508.1"/>
    <property type="molecule type" value="Genomic_DNA"/>
</dbReference>
<accession>A0A0D0UK26</accession>
<evidence type="ECO:0000313" key="1">
    <source>
        <dbReference type="EMBL" id="KIR48508.1"/>
    </source>
</evidence>